<dbReference type="PANTHER" id="PTHR35526">
    <property type="entry name" value="ANTI-SIGMA-F FACTOR RSBW-RELATED"/>
    <property type="match status" value="1"/>
</dbReference>
<evidence type="ECO:0000313" key="4">
    <source>
        <dbReference type="Proteomes" id="UP001183420"/>
    </source>
</evidence>
<evidence type="ECO:0000259" key="2">
    <source>
        <dbReference type="Pfam" id="PF13581"/>
    </source>
</evidence>
<evidence type="ECO:0000313" key="3">
    <source>
        <dbReference type="EMBL" id="MDT0321895.1"/>
    </source>
</evidence>
<dbReference type="InterPro" id="IPR050267">
    <property type="entry name" value="Anti-sigma-factor_SerPK"/>
</dbReference>
<sequence length="206" mass="22399">MTGESALRAHRLLSVGVGGAGAVVHRRIQRALARCFRWAHGDASEVSPCPPQTTQWHSAAPDPRGAWAAATFSAQPKSAAQARRMVRQHLLRWELLDVMDDALLVVTELVANAVCHGTEQHGAREPRVTASVEVQLRIVGQELYVAVTDSRPTAVPVLNGADADAEEGRGLRLVEANTTRWGWRRAANGRTKLVWAVLRLRSATPS</sequence>
<evidence type="ECO:0000256" key="1">
    <source>
        <dbReference type="ARBA" id="ARBA00022527"/>
    </source>
</evidence>
<protein>
    <submittedName>
        <fullName evidence="3">ATP-binding protein</fullName>
    </submittedName>
</protein>
<organism evidence="3 4">
    <name type="scientific">Streptomyces millisiae</name>
    <dbReference type="NCBI Taxonomy" id="3075542"/>
    <lineage>
        <taxon>Bacteria</taxon>
        <taxon>Bacillati</taxon>
        <taxon>Actinomycetota</taxon>
        <taxon>Actinomycetes</taxon>
        <taxon>Kitasatosporales</taxon>
        <taxon>Streptomycetaceae</taxon>
        <taxon>Streptomyces</taxon>
    </lineage>
</organism>
<dbReference type="EMBL" id="JAVREM010000049">
    <property type="protein sequence ID" value="MDT0321895.1"/>
    <property type="molecule type" value="Genomic_DNA"/>
</dbReference>
<keyword evidence="1" id="KW-0808">Transferase</keyword>
<dbReference type="Proteomes" id="UP001183420">
    <property type="component" value="Unassembled WGS sequence"/>
</dbReference>
<dbReference type="InterPro" id="IPR036890">
    <property type="entry name" value="HATPase_C_sf"/>
</dbReference>
<dbReference type="CDD" id="cd16936">
    <property type="entry name" value="HATPase_RsbW-like"/>
    <property type="match status" value="1"/>
</dbReference>
<dbReference type="InterPro" id="IPR003594">
    <property type="entry name" value="HATPase_dom"/>
</dbReference>
<dbReference type="GO" id="GO:0005524">
    <property type="term" value="F:ATP binding"/>
    <property type="evidence" value="ECO:0007669"/>
    <property type="project" value="UniProtKB-KW"/>
</dbReference>
<dbReference type="RefSeq" id="WP_311602238.1">
    <property type="nucleotide sequence ID" value="NZ_JAVREM010000049.1"/>
</dbReference>
<keyword evidence="3" id="KW-0547">Nucleotide-binding</keyword>
<dbReference type="Pfam" id="PF13581">
    <property type="entry name" value="HATPase_c_2"/>
    <property type="match status" value="1"/>
</dbReference>
<feature type="domain" description="Histidine kinase/HSP90-like ATPase" evidence="2">
    <location>
        <begin position="72"/>
        <end position="189"/>
    </location>
</feature>
<keyword evidence="3" id="KW-0067">ATP-binding</keyword>
<dbReference type="PANTHER" id="PTHR35526:SF3">
    <property type="entry name" value="ANTI-SIGMA-F FACTOR RSBW"/>
    <property type="match status" value="1"/>
</dbReference>
<reference evidence="4" key="1">
    <citation type="submission" date="2023-07" db="EMBL/GenBank/DDBJ databases">
        <title>30 novel species of actinomycetes from the DSMZ collection.</title>
        <authorList>
            <person name="Nouioui I."/>
        </authorList>
    </citation>
    <scope>NUCLEOTIDE SEQUENCE [LARGE SCALE GENOMIC DNA]</scope>
    <source>
        <strain evidence="4">DSM 44918</strain>
    </source>
</reference>
<name>A0ABU2LWC5_9ACTN</name>
<dbReference type="Gene3D" id="3.30.565.10">
    <property type="entry name" value="Histidine kinase-like ATPase, C-terminal domain"/>
    <property type="match status" value="1"/>
</dbReference>
<keyword evidence="4" id="KW-1185">Reference proteome</keyword>
<gene>
    <name evidence="3" type="ORF">RNC47_26520</name>
</gene>
<accession>A0ABU2LWC5</accession>
<comment type="caution">
    <text evidence="3">The sequence shown here is derived from an EMBL/GenBank/DDBJ whole genome shotgun (WGS) entry which is preliminary data.</text>
</comment>
<proteinExistence type="predicted"/>
<keyword evidence="1" id="KW-0418">Kinase</keyword>
<keyword evidence="1" id="KW-0723">Serine/threonine-protein kinase</keyword>